<dbReference type="GO" id="GO:0047343">
    <property type="term" value="F:glucose-1-phosphate cytidylyltransferase activity"/>
    <property type="evidence" value="ECO:0007669"/>
    <property type="project" value="UniProtKB-EC"/>
</dbReference>
<dbReference type="Gene3D" id="3.90.550.10">
    <property type="entry name" value="Spore Coat Polysaccharide Biosynthesis Protein SpsA, Chain A"/>
    <property type="match status" value="1"/>
</dbReference>
<dbReference type="InterPro" id="IPR005835">
    <property type="entry name" value="NTP_transferase_dom"/>
</dbReference>
<organism evidence="2 4">
    <name type="scientific">Mucilaginibacter rubeus</name>
    <dbReference type="NCBI Taxonomy" id="2027860"/>
    <lineage>
        <taxon>Bacteria</taxon>
        <taxon>Pseudomonadati</taxon>
        <taxon>Bacteroidota</taxon>
        <taxon>Sphingobacteriia</taxon>
        <taxon>Sphingobacteriales</taxon>
        <taxon>Sphingobacteriaceae</taxon>
        <taxon>Mucilaginibacter</taxon>
    </lineage>
</organism>
<keyword evidence="2" id="KW-0808">Transferase</keyword>
<evidence type="ECO:0000259" key="1">
    <source>
        <dbReference type="Pfam" id="PF00483"/>
    </source>
</evidence>
<dbReference type="RefSeq" id="WP_112652812.1">
    <property type="nucleotide sequence ID" value="NZ_CP043451.1"/>
</dbReference>
<name>A0AAE6JBJ5_9SPHI</name>
<keyword evidence="5" id="KW-1185">Reference proteome</keyword>
<evidence type="ECO:0000313" key="3">
    <source>
        <dbReference type="EMBL" id="QTE49228.1"/>
    </source>
</evidence>
<feature type="domain" description="Nucleotidyl transferase" evidence="1">
    <location>
        <begin position="2"/>
        <end position="201"/>
    </location>
</feature>
<dbReference type="PANTHER" id="PTHR47183:SF1">
    <property type="entry name" value="GLUCOSE-1-PHOSPHATE CYTIDYLYLTRANSFERASE"/>
    <property type="match status" value="1"/>
</dbReference>
<dbReference type="Pfam" id="PF00483">
    <property type="entry name" value="NTP_transferase"/>
    <property type="match status" value="1"/>
</dbReference>
<sequence length="256" mass="28950">MKVVILAGGLGTRLSEETILKPKPMVEIGGMPILWHIMKIYSHYGFTDFVVCLGYKGYLIKEYFANYYLHKSNVTINLANNDVKVHDTKAEPWNITLVDTGLETMTGGRLKRVKEYLNGEPFMLTYGDGVADIDVNELVAFHESHGKLITLTSVQPEGRFGLINFDDSQKILSFQEKPKGDGGWSNGGFFVCQPEVIDYLEDDTTIFERAPLENLAKDGQLFAYKHHGFWKPMDTVRDKAQLEEMIASGTASWIKW</sequence>
<dbReference type="PANTHER" id="PTHR47183">
    <property type="entry name" value="GLUCOSE-1-PHOSPHATE CYTIDYLYLTRANSFERASE-RELATED"/>
    <property type="match status" value="1"/>
</dbReference>
<dbReference type="Proteomes" id="UP000250557">
    <property type="component" value="Chromosome"/>
</dbReference>
<evidence type="ECO:0000313" key="4">
    <source>
        <dbReference type="Proteomes" id="UP000250557"/>
    </source>
</evidence>
<evidence type="ECO:0000313" key="5">
    <source>
        <dbReference type="Proteomes" id="UP000663940"/>
    </source>
</evidence>
<dbReference type="CDD" id="cd02524">
    <property type="entry name" value="G1P_cytidylyltransferase"/>
    <property type="match status" value="1"/>
</dbReference>
<proteinExistence type="predicted"/>
<dbReference type="InterPro" id="IPR013446">
    <property type="entry name" value="G1P_cyt_trans-like"/>
</dbReference>
<gene>
    <name evidence="2" type="primary">rfbF</name>
    <name evidence="2" type="ORF">DIU31_000350</name>
    <name evidence="3" type="ORF">J3L21_27415</name>
</gene>
<dbReference type="EMBL" id="CP043451">
    <property type="protein sequence ID" value="QEM02040.1"/>
    <property type="molecule type" value="Genomic_DNA"/>
</dbReference>
<dbReference type="SUPFAM" id="SSF53448">
    <property type="entry name" value="Nucleotide-diphospho-sugar transferases"/>
    <property type="match status" value="1"/>
</dbReference>
<accession>A0AAE6JBJ5</accession>
<dbReference type="EMBL" id="CP071880">
    <property type="protein sequence ID" value="QTE49228.1"/>
    <property type="molecule type" value="Genomic_DNA"/>
</dbReference>
<dbReference type="NCBIfam" id="TIGR02623">
    <property type="entry name" value="G1P_cyt_trans"/>
    <property type="match status" value="1"/>
</dbReference>
<evidence type="ECO:0000313" key="2">
    <source>
        <dbReference type="EMBL" id="QEM02040.1"/>
    </source>
</evidence>
<dbReference type="InterPro" id="IPR046981">
    <property type="entry name" value="G1P_cyt_trans"/>
</dbReference>
<keyword evidence="2" id="KW-0548">Nucleotidyltransferase</keyword>
<dbReference type="EC" id="2.7.7.33" evidence="2"/>
<dbReference type="GO" id="GO:0009243">
    <property type="term" value="P:O antigen biosynthetic process"/>
    <property type="evidence" value="ECO:0007669"/>
    <property type="project" value="InterPro"/>
</dbReference>
<dbReference type="Proteomes" id="UP000663940">
    <property type="component" value="Chromosome"/>
</dbReference>
<reference evidence="2 4" key="1">
    <citation type="submission" date="2019-08" db="EMBL/GenBank/DDBJ databases">
        <title>Comparative genome analysis confer to the adaptation heavy metal polluted environment.</title>
        <authorList>
            <person name="Li Y."/>
        </authorList>
    </citation>
    <scope>NUCLEOTIDE SEQUENCE [LARGE SCALE GENOMIC DNA]</scope>
    <source>
        <strain evidence="2 4">P2</strain>
    </source>
</reference>
<reference evidence="3 5" key="2">
    <citation type="submission" date="2021-03" db="EMBL/GenBank/DDBJ databases">
        <title>Mucilaginibacter strains isolated from gold and copper mining confer multi heavy-metal resistance.</title>
        <authorList>
            <person name="Li Y."/>
        </authorList>
    </citation>
    <scope>NUCLEOTIDE SEQUENCE [LARGE SCALE GENOMIC DNA]</scope>
    <source>
        <strain evidence="3 5">P2-4</strain>
    </source>
</reference>
<dbReference type="InterPro" id="IPR029044">
    <property type="entry name" value="Nucleotide-diphossugar_trans"/>
</dbReference>
<dbReference type="AlphaFoldDB" id="A0AAE6JBJ5"/>
<protein>
    <submittedName>
        <fullName evidence="2">Glucose-1-phosphate cytidylyltransferase</fullName>
        <ecNumber evidence="2">2.7.7.33</ecNumber>
    </submittedName>
</protein>